<dbReference type="GO" id="GO:0061630">
    <property type="term" value="F:ubiquitin protein ligase activity"/>
    <property type="evidence" value="ECO:0007669"/>
    <property type="project" value="UniProtKB-EC"/>
</dbReference>
<keyword evidence="7" id="KW-0012">Acyltransferase</keyword>
<keyword evidence="5" id="KW-0175">Coiled coil</keyword>
<dbReference type="EMBL" id="CAJPWZ010000192">
    <property type="protein sequence ID" value="CAG2187992.1"/>
    <property type="molecule type" value="Genomic_DNA"/>
</dbReference>
<reference evidence="7" key="1">
    <citation type="submission" date="2021-03" db="EMBL/GenBank/DDBJ databases">
        <authorList>
            <person name="Bekaert M."/>
        </authorList>
    </citation>
    <scope>NUCLEOTIDE SEQUENCE</scope>
</reference>
<evidence type="ECO:0000256" key="5">
    <source>
        <dbReference type="SAM" id="Coils"/>
    </source>
</evidence>
<comment type="caution">
    <text evidence="7">The sequence shown here is derived from an EMBL/GenBank/DDBJ whole genome shotgun (WGS) entry which is preliminary data.</text>
</comment>
<dbReference type="PANTHER" id="PTHR25462">
    <property type="entry name" value="BONUS, ISOFORM C-RELATED"/>
    <property type="match status" value="1"/>
</dbReference>
<dbReference type="InterPro" id="IPR000315">
    <property type="entry name" value="Znf_B-box"/>
</dbReference>
<dbReference type="EC" id="2.3.2.27" evidence="7"/>
<evidence type="ECO:0000313" key="7">
    <source>
        <dbReference type="EMBL" id="CAG2187992.1"/>
    </source>
</evidence>
<accession>A0A8S3PY69</accession>
<dbReference type="InterPro" id="IPR047153">
    <property type="entry name" value="TRIM45/56/19-like"/>
</dbReference>
<dbReference type="GO" id="GO:0008270">
    <property type="term" value="F:zinc ion binding"/>
    <property type="evidence" value="ECO:0007669"/>
    <property type="project" value="UniProtKB-KW"/>
</dbReference>
<evidence type="ECO:0000256" key="3">
    <source>
        <dbReference type="ARBA" id="ARBA00022833"/>
    </source>
</evidence>
<evidence type="ECO:0000256" key="1">
    <source>
        <dbReference type="ARBA" id="ARBA00022723"/>
    </source>
</evidence>
<proteinExistence type="predicted"/>
<evidence type="ECO:0000256" key="2">
    <source>
        <dbReference type="ARBA" id="ARBA00022771"/>
    </source>
</evidence>
<dbReference type="PANTHER" id="PTHR25462:SF296">
    <property type="entry name" value="MEIOTIC P26, ISOFORM F"/>
    <property type="match status" value="1"/>
</dbReference>
<name>A0A8S3PY69_MYTED</name>
<feature type="domain" description="B box-type" evidence="6">
    <location>
        <begin position="6"/>
        <end position="53"/>
    </location>
</feature>
<feature type="coiled-coil region" evidence="5">
    <location>
        <begin position="145"/>
        <end position="176"/>
    </location>
</feature>
<keyword evidence="2 4" id="KW-0863">Zinc-finger</keyword>
<dbReference type="PROSITE" id="PS50119">
    <property type="entry name" value="ZF_BBOX"/>
    <property type="match status" value="1"/>
</dbReference>
<keyword evidence="8" id="KW-1185">Reference proteome</keyword>
<organism evidence="7 8">
    <name type="scientific">Mytilus edulis</name>
    <name type="common">Blue mussel</name>
    <dbReference type="NCBI Taxonomy" id="6550"/>
    <lineage>
        <taxon>Eukaryota</taxon>
        <taxon>Metazoa</taxon>
        <taxon>Spiralia</taxon>
        <taxon>Lophotrochozoa</taxon>
        <taxon>Mollusca</taxon>
        <taxon>Bivalvia</taxon>
        <taxon>Autobranchia</taxon>
        <taxon>Pteriomorphia</taxon>
        <taxon>Mytilida</taxon>
        <taxon>Mytiloidea</taxon>
        <taxon>Mytilidae</taxon>
        <taxon>Mytilinae</taxon>
        <taxon>Mytilus</taxon>
    </lineage>
</organism>
<gene>
    <name evidence="7" type="ORF">MEDL_3431</name>
</gene>
<dbReference type="Proteomes" id="UP000683360">
    <property type="component" value="Unassembled WGS sequence"/>
</dbReference>
<dbReference type="PROSITE" id="PS00518">
    <property type="entry name" value="ZF_RING_1"/>
    <property type="match status" value="1"/>
</dbReference>
<sequence>MAAVMNQCEICFKDGILSTAVMYCVNCKHPLCKTCLTNHSKFRAIKGHKMLPVDEISKIPDFVRNYDEFCIDHSDEKREYLCTEHKKCICFECLKDQHKTCTSVCKITEVTLETELHSEIETFRKQVLIIDELAGKLIDSFPEDVVVLQKKILSAQDQLKNLISKLQSSLHRCETQFKAKVSTMCEQIKLDMKKCKIIRESTVKRSQELNEFVKYGDNFKIFIKLEELKSENIEDEKLLHEINNKTHRTEVSFTISQPDFENLFSCSFRSH</sequence>
<evidence type="ECO:0000259" key="6">
    <source>
        <dbReference type="PROSITE" id="PS50119"/>
    </source>
</evidence>
<dbReference type="Gene3D" id="3.30.160.60">
    <property type="entry name" value="Classic Zinc Finger"/>
    <property type="match status" value="1"/>
</dbReference>
<keyword evidence="1" id="KW-0479">Metal-binding</keyword>
<dbReference type="SUPFAM" id="SSF57845">
    <property type="entry name" value="B-box zinc-binding domain"/>
    <property type="match status" value="1"/>
</dbReference>
<dbReference type="AlphaFoldDB" id="A0A8S3PY69"/>
<evidence type="ECO:0000313" key="8">
    <source>
        <dbReference type="Proteomes" id="UP000683360"/>
    </source>
</evidence>
<keyword evidence="7" id="KW-0808">Transferase</keyword>
<evidence type="ECO:0000256" key="4">
    <source>
        <dbReference type="PROSITE-ProRule" id="PRU00024"/>
    </source>
</evidence>
<dbReference type="InterPro" id="IPR017907">
    <property type="entry name" value="Znf_RING_CS"/>
</dbReference>
<keyword evidence="3" id="KW-0862">Zinc</keyword>
<dbReference type="OrthoDB" id="6147832at2759"/>
<protein>
    <submittedName>
        <fullName evidence="7">TRIM33</fullName>
        <ecNumber evidence="7">2.3.2.27</ecNumber>
    </submittedName>
</protein>